<accession>A0A382PYJ9</accession>
<sequence length="206" mass="23295">VFTSVITSFGLCILVLVVSPIFACSSERNKDFSIEYVSKSVYEDITPAAQLTATPTPLPEPEFFISKSSITQGGTLLLSVVGSVIRGSVTFLSFDLQLTRGDRSYYTFIPISRVAEVGMHKISISVIYSDDSEFKKEMLVEIIPREWKFYDFTDDSFENPTLLSSIQREDENLILKDTFSFSNPVKLWRDGPWLKPLRFDTLITSD</sequence>
<dbReference type="EMBL" id="UINC01110718">
    <property type="protein sequence ID" value="SVC78414.1"/>
    <property type="molecule type" value="Genomic_DNA"/>
</dbReference>
<feature type="non-terminal residue" evidence="1">
    <location>
        <position position="1"/>
    </location>
</feature>
<protein>
    <submittedName>
        <fullName evidence="1">Uncharacterized protein</fullName>
    </submittedName>
</protein>
<proteinExistence type="predicted"/>
<reference evidence="1" key="1">
    <citation type="submission" date="2018-05" db="EMBL/GenBank/DDBJ databases">
        <authorList>
            <person name="Lanie J.A."/>
            <person name="Ng W.-L."/>
            <person name="Kazmierczak K.M."/>
            <person name="Andrzejewski T.M."/>
            <person name="Davidsen T.M."/>
            <person name="Wayne K.J."/>
            <person name="Tettelin H."/>
            <person name="Glass J.I."/>
            <person name="Rusch D."/>
            <person name="Podicherti R."/>
            <person name="Tsui H.-C.T."/>
            <person name="Winkler M.E."/>
        </authorList>
    </citation>
    <scope>NUCLEOTIDE SEQUENCE</scope>
</reference>
<organism evidence="1">
    <name type="scientific">marine metagenome</name>
    <dbReference type="NCBI Taxonomy" id="408172"/>
    <lineage>
        <taxon>unclassified sequences</taxon>
        <taxon>metagenomes</taxon>
        <taxon>ecological metagenomes</taxon>
    </lineage>
</organism>
<feature type="non-terminal residue" evidence="1">
    <location>
        <position position="206"/>
    </location>
</feature>
<evidence type="ECO:0000313" key="1">
    <source>
        <dbReference type="EMBL" id="SVC78414.1"/>
    </source>
</evidence>
<gene>
    <name evidence="1" type="ORF">METZ01_LOCUS331268</name>
</gene>
<name>A0A382PYJ9_9ZZZZ</name>
<dbReference type="AlphaFoldDB" id="A0A382PYJ9"/>